<sequence>MRTEDIDLAAAIVASTGHQPTLSKTPSRHLQTFTFPDDAPIMAAAARFASGELVISAKHLLSCRSMLYRQMRGAR</sequence>
<evidence type="ECO:0000313" key="2">
    <source>
        <dbReference type="Proteomes" id="UP000556026"/>
    </source>
</evidence>
<organism evidence="1 2">
    <name type="scientific">Geomonas silvestris</name>
    <dbReference type="NCBI Taxonomy" id="2740184"/>
    <lineage>
        <taxon>Bacteria</taxon>
        <taxon>Pseudomonadati</taxon>
        <taxon>Thermodesulfobacteriota</taxon>
        <taxon>Desulfuromonadia</taxon>
        <taxon>Geobacterales</taxon>
        <taxon>Geobacteraceae</taxon>
        <taxon>Geomonas</taxon>
    </lineage>
</organism>
<dbReference type="AlphaFoldDB" id="A0A6V8MLT8"/>
<evidence type="ECO:0000313" key="1">
    <source>
        <dbReference type="EMBL" id="GFO60966.1"/>
    </source>
</evidence>
<name>A0A6V8MLT8_9BACT</name>
<proteinExistence type="predicted"/>
<reference evidence="2" key="1">
    <citation type="submission" date="2020-06" db="EMBL/GenBank/DDBJ databases">
        <title>Draft genomic sequence of Geomonas sp. Red330.</title>
        <authorList>
            <person name="Itoh H."/>
            <person name="Zhenxing X."/>
            <person name="Ushijima N."/>
            <person name="Masuda Y."/>
            <person name="Shiratori Y."/>
            <person name="Senoo K."/>
        </authorList>
    </citation>
    <scope>NUCLEOTIDE SEQUENCE [LARGE SCALE GENOMIC DNA]</scope>
    <source>
        <strain evidence="2">Red330</strain>
    </source>
</reference>
<comment type="caution">
    <text evidence="1">The sequence shown here is derived from an EMBL/GenBank/DDBJ whole genome shotgun (WGS) entry which is preliminary data.</text>
</comment>
<dbReference type="EMBL" id="BLXX01000011">
    <property type="protein sequence ID" value="GFO60966.1"/>
    <property type="molecule type" value="Genomic_DNA"/>
</dbReference>
<protein>
    <recommendedName>
        <fullName evidence="3">DUF5659 domain-containing protein</fullName>
    </recommendedName>
</protein>
<keyword evidence="2" id="KW-1185">Reference proteome</keyword>
<gene>
    <name evidence="1" type="ORF">GMST_32910</name>
</gene>
<evidence type="ECO:0008006" key="3">
    <source>
        <dbReference type="Google" id="ProtNLM"/>
    </source>
</evidence>
<dbReference type="Proteomes" id="UP000556026">
    <property type="component" value="Unassembled WGS sequence"/>
</dbReference>
<accession>A0A6V8MLT8</accession>